<proteinExistence type="inferred from homology"/>
<evidence type="ECO:0000313" key="6">
    <source>
        <dbReference type="Proteomes" id="UP000295444"/>
    </source>
</evidence>
<dbReference type="Proteomes" id="UP000295444">
    <property type="component" value="Unassembled WGS sequence"/>
</dbReference>
<dbReference type="InterPro" id="IPR055170">
    <property type="entry name" value="GFO_IDH_MocA-like_dom"/>
</dbReference>
<name>A0A4R6RVN6_LABRH</name>
<dbReference type="PANTHER" id="PTHR22604">
    <property type="entry name" value="OXIDOREDUCTASES"/>
    <property type="match status" value="1"/>
</dbReference>
<dbReference type="GO" id="GO:0000166">
    <property type="term" value="F:nucleotide binding"/>
    <property type="evidence" value="ECO:0007669"/>
    <property type="project" value="InterPro"/>
</dbReference>
<protein>
    <submittedName>
        <fullName evidence="5">Putative dehydrogenase</fullName>
    </submittedName>
</protein>
<dbReference type="Gene3D" id="3.40.50.720">
    <property type="entry name" value="NAD(P)-binding Rossmann-like Domain"/>
    <property type="match status" value="1"/>
</dbReference>
<dbReference type="InterPro" id="IPR000683">
    <property type="entry name" value="Gfo/Idh/MocA-like_OxRdtase_N"/>
</dbReference>
<dbReference type="GO" id="GO:0016491">
    <property type="term" value="F:oxidoreductase activity"/>
    <property type="evidence" value="ECO:0007669"/>
    <property type="project" value="UniProtKB-KW"/>
</dbReference>
<dbReference type="Pfam" id="PF01408">
    <property type="entry name" value="GFO_IDH_MocA"/>
    <property type="match status" value="1"/>
</dbReference>
<dbReference type="PANTHER" id="PTHR22604:SF105">
    <property type="entry name" value="TRANS-1,2-DIHYDROBENZENE-1,2-DIOL DEHYDROGENASE"/>
    <property type="match status" value="1"/>
</dbReference>
<gene>
    <name evidence="5" type="ORF">EV186_11026</name>
</gene>
<dbReference type="EMBL" id="SNXZ01000010">
    <property type="protein sequence ID" value="TDP90487.1"/>
    <property type="molecule type" value="Genomic_DNA"/>
</dbReference>
<evidence type="ECO:0000313" key="5">
    <source>
        <dbReference type="EMBL" id="TDP90487.1"/>
    </source>
</evidence>
<dbReference type="Pfam" id="PF22725">
    <property type="entry name" value="GFO_IDH_MocA_C3"/>
    <property type="match status" value="1"/>
</dbReference>
<keyword evidence="2" id="KW-0560">Oxidoreductase</keyword>
<comment type="caution">
    <text evidence="5">The sequence shown here is derived from an EMBL/GenBank/DDBJ whole genome shotgun (WGS) entry which is preliminary data.</text>
</comment>
<evidence type="ECO:0000259" key="3">
    <source>
        <dbReference type="Pfam" id="PF01408"/>
    </source>
</evidence>
<dbReference type="InterPro" id="IPR050984">
    <property type="entry name" value="Gfo/Idh/MocA_domain"/>
</dbReference>
<dbReference type="AlphaFoldDB" id="A0A4R6RVN6"/>
<sequence length="330" mass="35069">MIKWGILGAGRIAATVGADMAASSGSEVVAVGARDLGRAKTLADALGAPRAYGSYQELVDDKDIDVIYVATTHAQHHEHALLALRAGKSVMVEKAFTLTEREAREVIDEARARNLFCMEAMWMRMNPLVRRAVDLVRDGRLGTVVAVNADHGQYFPYDPANRLFDMAAGGGALLDLGVYSAAFGWLFLGEPDTVTSTGSLAPTGADLTAAMQWGYDDGRFAQLSCTSGAATPCVATVMGTDGWLSLGTPFYRPLTLTVQRRGEEREVITDSLPGNGFGSEIAEVERCLGAGLTQSELSPWADTLGIMRVLDGVRAQLGVHYPADGVGDIA</sequence>
<dbReference type="RefSeq" id="WP_166659492.1">
    <property type="nucleotide sequence ID" value="NZ_SNXZ01000010.1"/>
</dbReference>
<dbReference type="InterPro" id="IPR036291">
    <property type="entry name" value="NAD(P)-bd_dom_sf"/>
</dbReference>
<reference evidence="5 6" key="1">
    <citation type="submission" date="2019-03" db="EMBL/GenBank/DDBJ databases">
        <title>Genomic Encyclopedia of Type Strains, Phase IV (KMG-IV): sequencing the most valuable type-strain genomes for metagenomic binning, comparative biology and taxonomic classification.</title>
        <authorList>
            <person name="Goeker M."/>
        </authorList>
    </citation>
    <scope>NUCLEOTIDE SEQUENCE [LARGE SCALE GENOMIC DNA]</scope>
    <source>
        <strain evidence="5 6">DSM 45361</strain>
    </source>
</reference>
<accession>A0A4R6RVN6</accession>
<keyword evidence="6" id="KW-1185">Reference proteome</keyword>
<evidence type="ECO:0000256" key="1">
    <source>
        <dbReference type="ARBA" id="ARBA00010928"/>
    </source>
</evidence>
<organism evidence="5 6">
    <name type="scientific">Labedaea rhizosphaerae</name>
    <dbReference type="NCBI Taxonomy" id="598644"/>
    <lineage>
        <taxon>Bacteria</taxon>
        <taxon>Bacillati</taxon>
        <taxon>Actinomycetota</taxon>
        <taxon>Actinomycetes</taxon>
        <taxon>Pseudonocardiales</taxon>
        <taxon>Pseudonocardiaceae</taxon>
        <taxon>Labedaea</taxon>
    </lineage>
</organism>
<evidence type="ECO:0000256" key="2">
    <source>
        <dbReference type="ARBA" id="ARBA00023002"/>
    </source>
</evidence>
<feature type="domain" description="Gfo/Idh/MocA-like oxidoreductase N-terminal" evidence="3">
    <location>
        <begin position="2"/>
        <end position="118"/>
    </location>
</feature>
<dbReference type="Gene3D" id="3.30.360.10">
    <property type="entry name" value="Dihydrodipicolinate Reductase, domain 2"/>
    <property type="match status" value="1"/>
</dbReference>
<feature type="domain" description="GFO/IDH/MocA-like oxidoreductase" evidence="4">
    <location>
        <begin position="129"/>
        <end position="244"/>
    </location>
</feature>
<dbReference type="SUPFAM" id="SSF55347">
    <property type="entry name" value="Glyceraldehyde-3-phosphate dehydrogenase-like, C-terminal domain"/>
    <property type="match status" value="1"/>
</dbReference>
<comment type="similarity">
    <text evidence="1">Belongs to the Gfo/Idh/MocA family.</text>
</comment>
<evidence type="ECO:0000259" key="4">
    <source>
        <dbReference type="Pfam" id="PF22725"/>
    </source>
</evidence>
<dbReference type="SUPFAM" id="SSF51735">
    <property type="entry name" value="NAD(P)-binding Rossmann-fold domains"/>
    <property type="match status" value="1"/>
</dbReference>